<evidence type="ECO:0000256" key="4">
    <source>
        <dbReference type="ARBA" id="ARBA00023136"/>
    </source>
</evidence>
<evidence type="ECO:0000256" key="2">
    <source>
        <dbReference type="ARBA" id="ARBA00022692"/>
    </source>
</evidence>
<evidence type="ECO:0000259" key="6">
    <source>
        <dbReference type="Pfam" id="PF04932"/>
    </source>
</evidence>
<feature type="transmembrane region" description="Helical" evidence="5">
    <location>
        <begin position="162"/>
        <end position="179"/>
    </location>
</feature>
<gene>
    <name evidence="7" type="ORF">PY091_06480</name>
</gene>
<dbReference type="PANTHER" id="PTHR37422">
    <property type="entry name" value="TEICHURONIC ACID BIOSYNTHESIS PROTEIN TUAE"/>
    <property type="match status" value="1"/>
</dbReference>
<accession>A0ABT5XLU5</accession>
<protein>
    <submittedName>
        <fullName evidence="7">O-antigen ligase family protein</fullName>
    </submittedName>
</protein>
<organism evidence="7 8">
    <name type="scientific">Flagellimonas okinawensis</name>
    <dbReference type="NCBI Taxonomy" id="3031324"/>
    <lineage>
        <taxon>Bacteria</taxon>
        <taxon>Pseudomonadati</taxon>
        <taxon>Bacteroidota</taxon>
        <taxon>Flavobacteriia</taxon>
        <taxon>Flavobacteriales</taxon>
        <taxon>Flavobacteriaceae</taxon>
        <taxon>Flagellimonas</taxon>
    </lineage>
</organism>
<evidence type="ECO:0000256" key="3">
    <source>
        <dbReference type="ARBA" id="ARBA00022989"/>
    </source>
</evidence>
<keyword evidence="2 5" id="KW-0812">Transmembrane</keyword>
<dbReference type="Proteomes" id="UP001217083">
    <property type="component" value="Unassembled WGS sequence"/>
</dbReference>
<keyword evidence="4 5" id="KW-0472">Membrane</keyword>
<keyword evidence="8" id="KW-1185">Reference proteome</keyword>
<evidence type="ECO:0000256" key="1">
    <source>
        <dbReference type="ARBA" id="ARBA00004141"/>
    </source>
</evidence>
<dbReference type="PANTHER" id="PTHR37422:SF13">
    <property type="entry name" value="LIPOPOLYSACCHARIDE BIOSYNTHESIS PROTEIN PA4999-RELATED"/>
    <property type="match status" value="1"/>
</dbReference>
<evidence type="ECO:0000313" key="7">
    <source>
        <dbReference type="EMBL" id="MDF0706855.1"/>
    </source>
</evidence>
<evidence type="ECO:0000256" key="5">
    <source>
        <dbReference type="SAM" id="Phobius"/>
    </source>
</evidence>
<feature type="transmembrane region" description="Helical" evidence="5">
    <location>
        <begin position="112"/>
        <end position="133"/>
    </location>
</feature>
<keyword evidence="3 5" id="KW-1133">Transmembrane helix</keyword>
<dbReference type="Pfam" id="PF04932">
    <property type="entry name" value="Wzy_C"/>
    <property type="match status" value="1"/>
</dbReference>
<keyword evidence="7" id="KW-0436">Ligase</keyword>
<proteinExistence type="predicted"/>
<dbReference type="EMBL" id="JARFVA010000002">
    <property type="protein sequence ID" value="MDF0706855.1"/>
    <property type="molecule type" value="Genomic_DNA"/>
</dbReference>
<sequence length="401" mass="46726">MKLKFILEQRFWLLYMVVFTLPMYMRLNNYLLGVFILLGVLTLLFNFKKIKVEDFKDGWPIFGFFILAVIGSFYGATFSNGIKLLEKYWAFLLVPLIMLAEKDEYGKRRENIFLSLVIGSAVTLIICYGNLIYEMVSRNEPISYFFRWRHLGHQFTEIADTHPTYLGVFVVISIVFMFKSKKMSHAIKVPLILFFLFGLFQLASRIALFLAILFLILLVVNKTKKQWALLAILSLGIVFGILVFKKLGSKYVKDRLFTVESALNDKRFQRWDASYEIFKENPFLGIGFSRIESIRHEKYVEYGFDIAAREDLNAHNQLLEYLSRNGAVGGFVYVCSLVFLLLLSIYKKDYLFTYLFLIFITANLTESMMVRIKGIEYFAIFASLFLCGNFKPNNISYIKKS</sequence>
<feature type="transmembrane region" description="Helical" evidence="5">
    <location>
        <begin position="191"/>
        <end position="220"/>
    </location>
</feature>
<reference evidence="7 8" key="1">
    <citation type="submission" date="2023-03" db="EMBL/GenBank/DDBJ databases">
        <title>Muricauda XX sp. nov. and Muricauda XXX sp. nov., two novel species isolated from Okinawa Trough.</title>
        <authorList>
            <person name="Cao W."/>
            <person name="Deng X."/>
        </authorList>
    </citation>
    <scope>NUCLEOTIDE SEQUENCE [LARGE SCALE GENOMIC DNA]</scope>
    <source>
        <strain evidence="7 8">81s02</strain>
    </source>
</reference>
<feature type="transmembrane region" description="Helical" evidence="5">
    <location>
        <begin position="30"/>
        <end position="47"/>
    </location>
</feature>
<evidence type="ECO:0000313" key="8">
    <source>
        <dbReference type="Proteomes" id="UP001217083"/>
    </source>
</evidence>
<comment type="subcellular location">
    <subcellularLocation>
        <location evidence="1">Membrane</location>
        <topology evidence="1">Multi-pass membrane protein</topology>
    </subcellularLocation>
</comment>
<feature type="transmembrane region" description="Helical" evidence="5">
    <location>
        <begin position="352"/>
        <end position="370"/>
    </location>
</feature>
<feature type="transmembrane region" description="Helical" evidence="5">
    <location>
        <begin position="226"/>
        <end position="244"/>
    </location>
</feature>
<feature type="transmembrane region" description="Helical" evidence="5">
    <location>
        <begin position="327"/>
        <end position="346"/>
    </location>
</feature>
<dbReference type="InterPro" id="IPR007016">
    <property type="entry name" value="O-antigen_ligase-rel_domated"/>
</dbReference>
<dbReference type="InterPro" id="IPR051533">
    <property type="entry name" value="WaaL-like"/>
</dbReference>
<dbReference type="RefSeq" id="WP_275648893.1">
    <property type="nucleotide sequence ID" value="NZ_JARFVA010000002.1"/>
</dbReference>
<dbReference type="GO" id="GO:0016874">
    <property type="term" value="F:ligase activity"/>
    <property type="evidence" value="ECO:0007669"/>
    <property type="project" value="UniProtKB-KW"/>
</dbReference>
<name>A0ABT5XLU5_9FLAO</name>
<feature type="domain" description="O-antigen ligase-related" evidence="6">
    <location>
        <begin position="192"/>
        <end position="334"/>
    </location>
</feature>
<comment type="caution">
    <text evidence="7">The sequence shown here is derived from an EMBL/GenBank/DDBJ whole genome shotgun (WGS) entry which is preliminary data.</text>
</comment>
<feature type="transmembrane region" description="Helical" evidence="5">
    <location>
        <begin position="59"/>
        <end position="78"/>
    </location>
</feature>